<comment type="function">
    <text evidence="10">Component of the PEX13-PEX14 docking complex, a translocon channel that specifically mediates the import of peroxisomal cargo proteins bound to PEX5 receptor. The PEX13-PEX14 docking complex forms a large import pore which can be opened to a diameter of about 9 nm. Mechanistically, PEX5 receptor along with cargo proteins associates with the PEX14 subunit of the PEX13-PEX14 docking complex in the cytosol, leading to the insertion of the receptor into the organelle membrane with the concomitant translocation of the cargo into the peroxisome matrix.</text>
</comment>
<proteinExistence type="inferred from homology"/>
<dbReference type="Gene3D" id="1.10.10.10">
    <property type="entry name" value="Winged helix-like DNA-binding domain superfamily/Winged helix DNA-binding domain"/>
    <property type="match status" value="1"/>
</dbReference>
<dbReference type="PANTHER" id="PTHR23058:SF0">
    <property type="entry name" value="PEROXISOMAL MEMBRANE PROTEIN PEX14"/>
    <property type="match status" value="1"/>
</dbReference>
<evidence type="ECO:0000256" key="11">
    <source>
        <dbReference type="SAM" id="MobiDB-lite"/>
    </source>
</evidence>
<feature type="region of interest" description="Disordered" evidence="11">
    <location>
        <begin position="273"/>
        <end position="295"/>
    </location>
</feature>
<evidence type="ECO:0000256" key="8">
    <source>
        <dbReference type="ARBA" id="ARBA00029691"/>
    </source>
</evidence>
<evidence type="ECO:0000256" key="7">
    <source>
        <dbReference type="ARBA" id="ARBA00029502"/>
    </source>
</evidence>
<feature type="compositionally biased region" description="Low complexity" evidence="11">
    <location>
        <begin position="13"/>
        <end position="27"/>
    </location>
</feature>
<keyword evidence="5 10" id="KW-0472">Membrane</keyword>
<dbReference type="PANTHER" id="PTHR23058">
    <property type="entry name" value="PEROXISOMAL MEMBRANE PROTEIN PEX14"/>
    <property type="match status" value="1"/>
</dbReference>
<feature type="compositionally biased region" description="Acidic residues" evidence="11">
    <location>
        <begin position="408"/>
        <end position="417"/>
    </location>
</feature>
<dbReference type="InterPro" id="IPR006785">
    <property type="entry name" value="Pex14_N"/>
</dbReference>
<dbReference type="GO" id="GO:0016560">
    <property type="term" value="P:protein import into peroxisome matrix, docking"/>
    <property type="evidence" value="ECO:0007669"/>
    <property type="project" value="UniProtKB-UniRule"/>
</dbReference>
<dbReference type="KEGG" id="sgra:EX895_000990"/>
<organism evidence="14 15">
    <name type="scientific">Sporisorium graminicola</name>
    <dbReference type="NCBI Taxonomy" id="280036"/>
    <lineage>
        <taxon>Eukaryota</taxon>
        <taxon>Fungi</taxon>
        <taxon>Dikarya</taxon>
        <taxon>Basidiomycota</taxon>
        <taxon>Ustilaginomycotina</taxon>
        <taxon>Ustilaginomycetes</taxon>
        <taxon>Ustilaginales</taxon>
        <taxon>Ustilaginaceae</taxon>
        <taxon>Sporisorium</taxon>
    </lineage>
</organism>
<keyword evidence="2 10" id="KW-0813">Transport</keyword>
<evidence type="ECO:0000256" key="6">
    <source>
        <dbReference type="ARBA" id="ARBA00023140"/>
    </source>
</evidence>
<keyword evidence="15" id="KW-1185">Reference proteome</keyword>
<dbReference type="GO" id="GO:0005102">
    <property type="term" value="F:signaling receptor binding"/>
    <property type="evidence" value="ECO:0007669"/>
    <property type="project" value="TreeGrafter"/>
</dbReference>
<dbReference type="EMBL" id="SRRM01000002">
    <property type="protein sequence ID" value="TKY90991.1"/>
    <property type="molecule type" value="Genomic_DNA"/>
</dbReference>
<evidence type="ECO:0000256" key="12">
    <source>
        <dbReference type="SAM" id="Phobius"/>
    </source>
</evidence>
<evidence type="ECO:0000313" key="15">
    <source>
        <dbReference type="Proteomes" id="UP000306050"/>
    </source>
</evidence>
<evidence type="ECO:0000256" key="3">
    <source>
        <dbReference type="ARBA" id="ARBA00022927"/>
    </source>
</evidence>
<evidence type="ECO:0000256" key="5">
    <source>
        <dbReference type="ARBA" id="ARBA00023136"/>
    </source>
</evidence>
<dbReference type="InterPro" id="IPR036388">
    <property type="entry name" value="WH-like_DNA-bd_sf"/>
</dbReference>
<reference evidence="14 15" key="1">
    <citation type="submission" date="2019-05" db="EMBL/GenBank/DDBJ databases">
        <title>Sporisorium graminicola CBS 10092 draft sequencing and annotation.</title>
        <authorList>
            <person name="Solano-Gonzalez S."/>
            <person name="Caddick M.X."/>
            <person name="Darby A."/>
        </authorList>
    </citation>
    <scope>NUCLEOTIDE SEQUENCE [LARGE SCALE GENOMIC DNA]</scope>
    <source>
        <strain evidence="14 15">CBS 10092</strain>
    </source>
</reference>
<keyword evidence="4" id="KW-0811">Translocation</keyword>
<comment type="caution">
    <text evidence="14">The sequence shown here is derived from an EMBL/GenBank/DDBJ whole genome shotgun (WGS) entry which is preliminary data.</text>
</comment>
<dbReference type="OrthoDB" id="441517at2759"/>
<dbReference type="GO" id="GO:1990429">
    <property type="term" value="C:peroxisomal importomer complex"/>
    <property type="evidence" value="ECO:0007669"/>
    <property type="project" value="TreeGrafter"/>
</dbReference>
<feature type="transmembrane region" description="Helical" evidence="12">
    <location>
        <begin position="171"/>
        <end position="193"/>
    </location>
</feature>
<keyword evidence="6 10" id="KW-0576">Peroxisome</keyword>
<evidence type="ECO:0000256" key="1">
    <source>
        <dbReference type="ARBA" id="ARBA00005443"/>
    </source>
</evidence>
<keyword evidence="12" id="KW-0812">Transmembrane</keyword>
<dbReference type="Pfam" id="PF04695">
    <property type="entry name" value="Pex14_N"/>
    <property type="match status" value="1"/>
</dbReference>
<name>A0A4U7L158_9BASI</name>
<protein>
    <recommendedName>
        <fullName evidence="7 10">Peroxisomal membrane protein PEX14</fullName>
    </recommendedName>
    <alternativeName>
        <fullName evidence="8 10">Peroxin-14</fullName>
    </alternativeName>
</protein>
<feature type="compositionally biased region" description="Basic and acidic residues" evidence="11">
    <location>
        <begin position="273"/>
        <end position="282"/>
    </location>
</feature>
<evidence type="ECO:0000256" key="4">
    <source>
        <dbReference type="ARBA" id="ARBA00023010"/>
    </source>
</evidence>
<dbReference type="Proteomes" id="UP000306050">
    <property type="component" value="Chromosome SGRAM_1"/>
</dbReference>
<dbReference type="AlphaFoldDB" id="A0A4U7L158"/>
<evidence type="ECO:0000256" key="2">
    <source>
        <dbReference type="ARBA" id="ARBA00022448"/>
    </source>
</evidence>
<gene>
    <name evidence="14" type="ORF">EX895_000990</name>
</gene>
<feature type="domain" description="Peroxisome membrane anchor protein Pex14p N-terminal" evidence="13">
    <location>
        <begin position="32"/>
        <end position="77"/>
    </location>
</feature>
<dbReference type="GeneID" id="40723885"/>
<feature type="compositionally biased region" description="Low complexity" evidence="11">
    <location>
        <begin position="432"/>
        <end position="449"/>
    </location>
</feature>
<feature type="region of interest" description="Disordered" evidence="11">
    <location>
        <begin position="359"/>
        <end position="449"/>
    </location>
</feature>
<dbReference type="GO" id="GO:0005778">
    <property type="term" value="C:peroxisomal membrane"/>
    <property type="evidence" value="ECO:0007669"/>
    <property type="project" value="UniProtKB-SubCell"/>
</dbReference>
<evidence type="ECO:0000256" key="9">
    <source>
        <dbReference type="ARBA" id="ARBA00046271"/>
    </source>
</evidence>
<comment type="subcellular location">
    <subcellularLocation>
        <location evidence="9 10">Peroxisome membrane</location>
    </subcellularLocation>
</comment>
<comment type="similarity">
    <text evidence="1 10">Belongs to the peroxin-14 family.</text>
</comment>
<feature type="compositionally biased region" description="Polar residues" evidence="11">
    <location>
        <begin position="140"/>
        <end position="156"/>
    </location>
</feature>
<dbReference type="RefSeq" id="XP_029742976.1">
    <property type="nucleotide sequence ID" value="XM_029881590.1"/>
</dbReference>
<keyword evidence="12" id="KW-1133">Transmembrane helix</keyword>
<sequence>MADDDSNNAGEASTSSSPSSSSSPTTPQQLDDRSQILAQATRFLTSANISESASDDDKREFLRSKGLTEDEITRVFQDAKSPVEGLSAHRSQPASGDLDPFELAARQFDDPINADALAPPPKSYPNSPLALYYDPPASHPATTTQSTHSAHQGTPASPLTRYQVLLQFFRTLSYMMMLSGGLTAILVTAYRAYVLPKFTAMFDARSIVLKHHIVLFDRLRSNVASLATYVPVQHARLVGLDDSAAAATSAGGVASPPLKGVLKKVHFHDEVDAAKDSDKEGVKSTQHGSGMAGSEKVVMPGTDVVVDAKTPLLSEAEGSETDASTVSEGAEAEQVVPKLEPIDLMTPIRESMARLASALKTDLSGRPTTPATPSTTSPRGARVASVVDAGSGSDEWEDDSASDANTSDQDDDDDGLEFDPYGAYQKKHKHTQSSSSPHTTTNAASGSGSASLADLRSTLVSLNADISAHAFAASASAAAGAPGGAAFRFGPAAAGAGSGAESPKSGDLGQVKAEIRSLKGLLLSRRNFPSYGARPPPLPAAVAAGVEARAGSAVV</sequence>
<feature type="compositionally biased region" description="Low complexity" evidence="11">
    <location>
        <begin position="365"/>
        <end position="381"/>
    </location>
</feature>
<feature type="region of interest" description="Disordered" evidence="11">
    <location>
        <begin position="134"/>
        <end position="156"/>
    </location>
</feature>
<evidence type="ECO:0000256" key="10">
    <source>
        <dbReference type="RuleBase" id="RU367032"/>
    </source>
</evidence>
<feature type="region of interest" description="Disordered" evidence="11">
    <location>
        <begin position="1"/>
        <end position="34"/>
    </location>
</feature>
<feature type="region of interest" description="Disordered" evidence="11">
    <location>
        <begin position="312"/>
        <end position="338"/>
    </location>
</feature>
<evidence type="ECO:0000259" key="13">
    <source>
        <dbReference type="Pfam" id="PF04695"/>
    </source>
</evidence>
<accession>A0A4U7L158</accession>
<dbReference type="InterPro" id="IPR025655">
    <property type="entry name" value="PEX14"/>
</dbReference>
<evidence type="ECO:0000313" key="14">
    <source>
        <dbReference type="EMBL" id="TKY90991.1"/>
    </source>
</evidence>
<keyword evidence="3 10" id="KW-0653">Protein transport</keyword>